<proteinExistence type="predicted"/>
<sequence length="113" mass="12457">MAPLTIAFAPPVGRVFAATTAKRSGGCGEEKGLLDWILRGLQKEDQLLETDPTLKNVKKKNNDTTSSGWRGSIAVPPKKSSGFGGKRKGERKRGGRWRVKLDLKKYISRANEF</sequence>
<dbReference type="SUPFAM" id="SSF144256">
    <property type="entry name" value="TSP9-like"/>
    <property type="match status" value="1"/>
</dbReference>
<evidence type="ECO:0000313" key="3">
    <source>
        <dbReference type="Proteomes" id="UP000607653"/>
    </source>
</evidence>
<keyword evidence="3" id="KW-1185">Reference proteome</keyword>
<name>A0A822YDW3_NELNU</name>
<organism evidence="2 3">
    <name type="scientific">Nelumbo nucifera</name>
    <name type="common">Sacred lotus</name>
    <dbReference type="NCBI Taxonomy" id="4432"/>
    <lineage>
        <taxon>Eukaryota</taxon>
        <taxon>Viridiplantae</taxon>
        <taxon>Streptophyta</taxon>
        <taxon>Embryophyta</taxon>
        <taxon>Tracheophyta</taxon>
        <taxon>Spermatophyta</taxon>
        <taxon>Magnoliopsida</taxon>
        <taxon>Proteales</taxon>
        <taxon>Nelumbonaceae</taxon>
        <taxon>Nelumbo</taxon>
    </lineage>
</organism>
<dbReference type="Proteomes" id="UP000607653">
    <property type="component" value="Unassembled WGS sequence"/>
</dbReference>
<dbReference type="PANTHER" id="PTHR36370">
    <property type="entry name" value="THYLAKOID SOLUBLE PHOSPHOPROTEIN"/>
    <property type="match status" value="1"/>
</dbReference>
<feature type="region of interest" description="Disordered" evidence="1">
    <location>
        <begin position="56"/>
        <end position="95"/>
    </location>
</feature>
<evidence type="ECO:0000313" key="2">
    <source>
        <dbReference type="EMBL" id="DAD30333.1"/>
    </source>
</evidence>
<dbReference type="InterPro" id="IPR037244">
    <property type="entry name" value="TSP9_sf"/>
</dbReference>
<gene>
    <name evidence="2" type="ORF">HUJ06_009184</name>
</gene>
<dbReference type="InterPro" id="IPR021584">
    <property type="entry name" value="TSP9"/>
</dbReference>
<comment type="caution">
    <text evidence="2">The sequence shown here is derived from an EMBL/GenBank/DDBJ whole genome shotgun (WGS) entry which is preliminary data.</text>
</comment>
<dbReference type="AlphaFoldDB" id="A0A822YDW3"/>
<protein>
    <submittedName>
        <fullName evidence="2">Uncharacterized protein</fullName>
    </submittedName>
</protein>
<dbReference type="PANTHER" id="PTHR36370:SF1">
    <property type="entry name" value="THYLAKOID SOLUBLE PHOSPHOPROTEIN"/>
    <property type="match status" value="1"/>
</dbReference>
<dbReference type="Pfam" id="PF11493">
    <property type="entry name" value="TSP9"/>
    <property type="match status" value="1"/>
</dbReference>
<reference evidence="2 3" key="1">
    <citation type="journal article" date="2020" name="Mol. Biol. Evol.">
        <title>Distinct Expression and Methylation Patterns for Genes with Different Fates following a Single Whole-Genome Duplication in Flowering Plants.</title>
        <authorList>
            <person name="Shi T."/>
            <person name="Rahmani R.S."/>
            <person name="Gugger P.F."/>
            <person name="Wang M."/>
            <person name="Li H."/>
            <person name="Zhang Y."/>
            <person name="Li Z."/>
            <person name="Wang Q."/>
            <person name="Van de Peer Y."/>
            <person name="Marchal K."/>
            <person name="Chen J."/>
        </authorList>
    </citation>
    <scope>NUCLEOTIDE SEQUENCE [LARGE SCALE GENOMIC DNA]</scope>
    <source>
        <tissue evidence="2">Leaf</tissue>
    </source>
</reference>
<dbReference type="EMBL" id="DUZY01000003">
    <property type="protein sequence ID" value="DAD30333.1"/>
    <property type="molecule type" value="Genomic_DNA"/>
</dbReference>
<feature type="compositionally biased region" description="Basic residues" evidence="1">
    <location>
        <begin position="85"/>
        <end position="95"/>
    </location>
</feature>
<accession>A0A822YDW3</accession>
<evidence type="ECO:0000256" key="1">
    <source>
        <dbReference type="SAM" id="MobiDB-lite"/>
    </source>
</evidence>